<evidence type="ECO:0000256" key="1">
    <source>
        <dbReference type="SAM" id="Phobius"/>
    </source>
</evidence>
<name>A0A0H5QNB9_9EUKA</name>
<keyword evidence="1" id="KW-0472">Membrane</keyword>
<keyword evidence="1" id="KW-1133">Transmembrane helix</keyword>
<dbReference type="AlphaFoldDB" id="A0A0H5QNB9"/>
<feature type="non-terminal residue" evidence="2">
    <location>
        <position position="1"/>
    </location>
</feature>
<organism evidence="2">
    <name type="scientific">Spongospora subterranea</name>
    <dbReference type="NCBI Taxonomy" id="70186"/>
    <lineage>
        <taxon>Eukaryota</taxon>
        <taxon>Sar</taxon>
        <taxon>Rhizaria</taxon>
        <taxon>Endomyxa</taxon>
        <taxon>Phytomyxea</taxon>
        <taxon>Plasmodiophorida</taxon>
        <taxon>Plasmodiophoridae</taxon>
        <taxon>Spongospora</taxon>
    </lineage>
</organism>
<feature type="non-terminal residue" evidence="2">
    <location>
        <position position="114"/>
    </location>
</feature>
<evidence type="ECO:0000313" key="2">
    <source>
        <dbReference type="EMBL" id="CRZ03665.1"/>
    </source>
</evidence>
<protein>
    <submittedName>
        <fullName evidence="2">Uncharacterized protein</fullName>
    </submittedName>
</protein>
<sequence>FSGVDLFVDQKTATLRYLCEFFFFHLKVPIKFLVVNSSLILFSLCFEILFFATRITDLNFFRFVFLYSDYMASVLIHLITSPNSVMKLEFSLYESCYLRDSTDSSKKATNLTSS</sequence>
<keyword evidence="1" id="KW-0812">Transmembrane</keyword>
<feature type="transmembrane region" description="Helical" evidence="1">
    <location>
        <begin position="60"/>
        <end position="80"/>
    </location>
</feature>
<dbReference type="EMBL" id="HACM01003223">
    <property type="protein sequence ID" value="CRZ03665.1"/>
    <property type="molecule type" value="Transcribed_RNA"/>
</dbReference>
<proteinExistence type="predicted"/>
<feature type="transmembrane region" description="Helical" evidence="1">
    <location>
        <begin position="32"/>
        <end position="53"/>
    </location>
</feature>
<reference evidence="2" key="1">
    <citation type="submission" date="2015-04" db="EMBL/GenBank/DDBJ databases">
        <title>The genome sequence of the plant pathogenic Rhizarian Plasmodiophora brassicae reveals insights in its biotrophic life cycle and the origin of chitin synthesis.</title>
        <authorList>
            <person name="Schwelm A."/>
            <person name="Fogelqvist J."/>
            <person name="Knaust A."/>
            <person name="Julke S."/>
            <person name="Lilja T."/>
            <person name="Dhandapani V."/>
            <person name="Bonilla-Rosso G."/>
            <person name="Karlsson M."/>
            <person name="Shevchenko A."/>
            <person name="Choi S.R."/>
            <person name="Kim H.G."/>
            <person name="Park J.Y."/>
            <person name="Lim Y.P."/>
            <person name="Ludwig-Muller J."/>
            <person name="Dixelius C."/>
        </authorList>
    </citation>
    <scope>NUCLEOTIDE SEQUENCE</scope>
    <source>
        <tissue evidence="2">Potato root galls</tissue>
    </source>
</reference>
<accession>A0A0H5QNB9</accession>